<dbReference type="Pfam" id="PF00583">
    <property type="entry name" value="Acetyltransf_1"/>
    <property type="match status" value="1"/>
</dbReference>
<gene>
    <name evidence="2" type="ORF">JOC83_003959</name>
</gene>
<dbReference type="InterPro" id="IPR000182">
    <property type="entry name" value="GNAT_dom"/>
</dbReference>
<accession>A0ABS2R032</accession>
<proteinExistence type="predicted"/>
<feature type="domain" description="N-acetyltransferase" evidence="1">
    <location>
        <begin position="5"/>
        <end position="157"/>
    </location>
</feature>
<dbReference type="SUPFAM" id="SSF55729">
    <property type="entry name" value="Acyl-CoA N-acyltransferases (Nat)"/>
    <property type="match status" value="1"/>
</dbReference>
<dbReference type="RefSeq" id="WP_205189034.1">
    <property type="nucleotide sequence ID" value="NZ_JAFBFC010000013.1"/>
</dbReference>
<reference evidence="2 3" key="1">
    <citation type="submission" date="2021-01" db="EMBL/GenBank/DDBJ databases">
        <title>Genomic Encyclopedia of Type Strains, Phase IV (KMG-IV): sequencing the most valuable type-strain genomes for metagenomic binning, comparative biology and taxonomic classification.</title>
        <authorList>
            <person name="Goeker M."/>
        </authorList>
    </citation>
    <scope>NUCLEOTIDE SEQUENCE [LARGE SCALE GENOMIC DNA]</scope>
    <source>
        <strain evidence="2 3">DSM 104297</strain>
    </source>
</reference>
<dbReference type="InterPro" id="IPR016181">
    <property type="entry name" value="Acyl_CoA_acyltransferase"/>
</dbReference>
<organism evidence="2 3">
    <name type="scientific">Priestia iocasae</name>
    <dbReference type="NCBI Taxonomy" id="2291674"/>
    <lineage>
        <taxon>Bacteria</taxon>
        <taxon>Bacillati</taxon>
        <taxon>Bacillota</taxon>
        <taxon>Bacilli</taxon>
        <taxon>Bacillales</taxon>
        <taxon>Bacillaceae</taxon>
        <taxon>Priestia</taxon>
    </lineage>
</organism>
<evidence type="ECO:0000313" key="2">
    <source>
        <dbReference type="EMBL" id="MBM7705050.1"/>
    </source>
</evidence>
<protein>
    <submittedName>
        <fullName evidence="2">RimJ/RimL family protein N-acetyltransferase</fullName>
    </submittedName>
</protein>
<dbReference type="PANTHER" id="PTHR43328">
    <property type="entry name" value="ACETYLTRANSFERASE-RELATED"/>
    <property type="match status" value="1"/>
</dbReference>
<dbReference type="Gene3D" id="3.40.630.30">
    <property type="match status" value="1"/>
</dbReference>
<name>A0ABS2R032_9BACI</name>
<sequence length="157" mass="18352">MSVSLAFYDPKYKEYFETYDLPHHQLQYTSLPLHTVYTCRELPNRFPVVILFENKAVGFLLLNGWERVREYSDNQEALLLTSYSVNARYQGKGIAKQSLKLLPLFINQHFPEKRELILAVNHRNKAAQIVYEKAGFVDKGIRLEGPKGELFVYHMNL</sequence>
<keyword evidence="3" id="KW-1185">Reference proteome</keyword>
<dbReference type="PANTHER" id="PTHR43328:SF1">
    <property type="entry name" value="N-ACETYLTRANSFERASE DOMAIN-CONTAINING PROTEIN"/>
    <property type="match status" value="1"/>
</dbReference>
<evidence type="ECO:0000259" key="1">
    <source>
        <dbReference type="PROSITE" id="PS51186"/>
    </source>
</evidence>
<dbReference type="PROSITE" id="PS51186">
    <property type="entry name" value="GNAT"/>
    <property type="match status" value="1"/>
</dbReference>
<dbReference type="EMBL" id="JAFBFC010000013">
    <property type="protein sequence ID" value="MBM7705050.1"/>
    <property type="molecule type" value="Genomic_DNA"/>
</dbReference>
<comment type="caution">
    <text evidence="2">The sequence shown here is derived from an EMBL/GenBank/DDBJ whole genome shotgun (WGS) entry which is preliminary data.</text>
</comment>
<dbReference type="Proteomes" id="UP000809829">
    <property type="component" value="Unassembled WGS sequence"/>
</dbReference>
<evidence type="ECO:0000313" key="3">
    <source>
        <dbReference type="Proteomes" id="UP000809829"/>
    </source>
</evidence>